<evidence type="ECO:0000313" key="3">
    <source>
        <dbReference type="EMBL" id="EGT58164.1"/>
    </source>
</evidence>
<keyword evidence="1" id="KW-1133">Transmembrane helix</keyword>
<evidence type="ECO:0000313" key="4">
    <source>
        <dbReference type="Proteomes" id="UP000008068"/>
    </source>
</evidence>
<keyword evidence="2" id="KW-0732">Signal</keyword>
<sequence length="312" mass="35085">MRVRKLMVFCVIVAISVSASTPPPLTPPPNSIFFDLSIENPEMTRDITYFISAVADGGYSLRFEIFPMNNMVFKIYICENILLTTTNSNHVVDVSLGALWVEHIIQMAQKHCSDGKHLMTAVAHSRIDQPVTVIFTRQPSFQEAVPDNNTTKIDIPLGNMITDKLFPVEPTSLAKNGSLISVLYAVEIDGMLSKAIWGIGFIKIVTDTTNPVTIAWSKCGLISSIMTQVDINEEVILKGEILNVLIMFKDTYCNDVVFHTNFELILTTHSSSTGTVTISFEKFDYKMYVYIIFFMAFVLSFTLMVMKILRRH</sequence>
<accession>G0ND95</accession>
<evidence type="ECO:0000256" key="2">
    <source>
        <dbReference type="SAM" id="SignalP"/>
    </source>
</evidence>
<proteinExistence type="predicted"/>
<keyword evidence="1" id="KW-0812">Transmembrane</keyword>
<feature type="signal peptide" evidence="2">
    <location>
        <begin position="1"/>
        <end position="19"/>
    </location>
</feature>
<reference evidence="4" key="1">
    <citation type="submission" date="2011-07" db="EMBL/GenBank/DDBJ databases">
        <authorList>
            <consortium name="Caenorhabditis brenneri Sequencing and Analysis Consortium"/>
            <person name="Wilson R.K."/>
        </authorList>
    </citation>
    <scope>NUCLEOTIDE SEQUENCE [LARGE SCALE GENOMIC DNA]</scope>
    <source>
        <strain evidence="4">PB2801</strain>
    </source>
</reference>
<dbReference type="Proteomes" id="UP000008068">
    <property type="component" value="Unassembled WGS sequence"/>
</dbReference>
<gene>
    <name evidence="3" type="ORF">CAEBREN_02320</name>
</gene>
<name>G0ND95_CAEBE</name>
<organism evidence="4">
    <name type="scientific">Caenorhabditis brenneri</name>
    <name type="common">Nematode worm</name>
    <dbReference type="NCBI Taxonomy" id="135651"/>
    <lineage>
        <taxon>Eukaryota</taxon>
        <taxon>Metazoa</taxon>
        <taxon>Ecdysozoa</taxon>
        <taxon>Nematoda</taxon>
        <taxon>Chromadorea</taxon>
        <taxon>Rhabditida</taxon>
        <taxon>Rhabditina</taxon>
        <taxon>Rhabditomorpha</taxon>
        <taxon>Rhabditoidea</taxon>
        <taxon>Rhabditidae</taxon>
        <taxon>Peloderinae</taxon>
        <taxon>Caenorhabditis</taxon>
    </lineage>
</organism>
<evidence type="ECO:0000256" key="1">
    <source>
        <dbReference type="SAM" id="Phobius"/>
    </source>
</evidence>
<dbReference type="EMBL" id="GL379866">
    <property type="protein sequence ID" value="EGT58164.1"/>
    <property type="molecule type" value="Genomic_DNA"/>
</dbReference>
<keyword evidence="1" id="KW-0472">Membrane</keyword>
<dbReference type="InParanoid" id="G0ND95"/>
<feature type="chain" id="PRO_5003404748" evidence="2">
    <location>
        <begin position="20"/>
        <end position="312"/>
    </location>
</feature>
<dbReference type="HOGENOM" id="CLU_892065_0_0_1"/>
<dbReference type="AlphaFoldDB" id="G0ND95"/>
<feature type="transmembrane region" description="Helical" evidence="1">
    <location>
        <begin position="287"/>
        <end position="309"/>
    </location>
</feature>
<keyword evidence="4" id="KW-1185">Reference proteome</keyword>
<protein>
    <submittedName>
        <fullName evidence="3">Uncharacterized protein</fullName>
    </submittedName>
</protein>